<accession>A0A835GZF9</accession>
<reference evidence="2 3" key="1">
    <citation type="submission" date="2020-10" db="EMBL/GenBank/DDBJ databases">
        <title>The Coptis chinensis genome and diversification of protoberbering-type alkaloids.</title>
        <authorList>
            <person name="Wang B."/>
            <person name="Shu S."/>
            <person name="Song C."/>
            <person name="Liu Y."/>
        </authorList>
    </citation>
    <scope>NUCLEOTIDE SEQUENCE [LARGE SCALE GENOMIC DNA]</scope>
    <source>
        <strain evidence="2">HL-2020</strain>
        <tissue evidence="2">Leaf</tissue>
    </source>
</reference>
<keyword evidence="3" id="KW-1185">Reference proteome</keyword>
<dbReference type="PANTHER" id="PTHR31722:SF0">
    <property type="entry name" value="OS06G0675200 PROTEIN"/>
    <property type="match status" value="1"/>
</dbReference>
<protein>
    <submittedName>
        <fullName evidence="2">Uncharacterized protein</fullName>
    </submittedName>
</protein>
<feature type="compositionally biased region" description="Low complexity" evidence="1">
    <location>
        <begin position="109"/>
        <end position="123"/>
    </location>
</feature>
<feature type="compositionally biased region" description="Basic residues" evidence="1">
    <location>
        <begin position="88"/>
        <end position="104"/>
    </location>
</feature>
<gene>
    <name evidence="2" type="ORF">IFM89_017641</name>
</gene>
<sequence length="242" mass="26145">MGDPYLFSPKAPRCASGWRELLGLKKLQQQSSKLESVSKTSSKNQSLKHFRYRNPKSDPSLGLPLLEETDSDRVELPRVSLDSQKSRPSVKRQHNHPPKVRLARRAQDSNNCNNSTTATTTTTTSTISASASAMGVSMDSPRMNSSGKVVFQSLERSSSSPSTFNGGPRIKYKGMERRSYSANVSVTPVLNLNVPVGSLRGSSKFGLGQLFPSHKKGGGGGTSADLSDKMRSGQVSKQKPSS</sequence>
<feature type="compositionally biased region" description="Low complexity" evidence="1">
    <location>
        <begin position="28"/>
        <end position="43"/>
    </location>
</feature>
<dbReference type="OrthoDB" id="689767at2759"/>
<proteinExistence type="predicted"/>
<feature type="region of interest" description="Disordered" evidence="1">
    <location>
        <begin position="203"/>
        <end position="242"/>
    </location>
</feature>
<organism evidence="2 3">
    <name type="scientific">Coptis chinensis</name>
    <dbReference type="NCBI Taxonomy" id="261450"/>
    <lineage>
        <taxon>Eukaryota</taxon>
        <taxon>Viridiplantae</taxon>
        <taxon>Streptophyta</taxon>
        <taxon>Embryophyta</taxon>
        <taxon>Tracheophyta</taxon>
        <taxon>Spermatophyta</taxon>
        <taxon>Magnoliopsida</taxon>
        <taxon>Ranunculales</taxon>
        <taxon>Ranunculaceae</taxon>
        <taxon>Coptidoideae</taxon>
        <taxon>Coptis</taxon>
    </lineage>
</organism>
<evidence type="ECO:0000256" key="1">
    <source>
        <dbReference type="SAM" id="MobiDB-lite"/>
    </source>
</evidence>
<feature type="region of interest" description="Disordered" evidence="1">
    <location>
        <begin position="28"/>
        <end position="123"/>
    </location>
</feature>
<feature type="compositionally biased region" description="Polar residues" evidence="1">
    <location>
        <begin position="233"/>
        <end position="242"/>
    </location>
</feature>
<dbReference type="AlphaFoldDB" id="A0A835GZF9"/>
<dbReference type="Proteomes" id="UP000631114">
    <property type="component" value="Unassembled WGS sequence"/>
</dbReference>
<evidence type="ECO:0000313" key="3">
    <source>
        <dbReference type="Proteomes" id="UP000631114"/>
    </source>
</evidence>
<evidence type="ECO:0000313" key="2">
    <source>
        <dbReference type="EMBL" id="KAF9588962.1"/>
    </source>
</evidence>
<name>A0A835GZF9_9MAGN</name>
<dbReference type="EMBL" id="JADFTS010000009">
    <property type="protein sequence ID" value="KAF9588962.1"/>
    <property type="molecule type" value="Genomic_DNA"/>
</dbReference>
<comment type="caution">
    <text evidence="2">The sequence shown here is derived from an EMBL/GenBank/DDBJ whole genome shotgun (WGS) entry which is preliminary data.</text>
</comment>
<dbReference type="PANTHER" id="PTHR31722">
    <property type="entry name" value="OS06G0675200 PROTEIN"/>
    <property type="match status" value="1"/>
</dbReference>